<dbReference type="EMBL" id="CP036347">
    <property type="protein sequence ID" value="QDU02141.1"/>
    <property type="molecule type" value="Genomic_DNA"/>
</dbReference>
<feature type="region of interest" description="Disordered" evidence="1">
    <location>
        <begin position="146"/>
        <end position="166"/>
    </location>
</feature>
<protein>
    <submittedName>
        <fullName evidence="2">Uncharacterized protein</fullName>
    </submittedName>
</protein>
<gene>
    <name evidence="2" type="ORF">V6x_18420</name>
</gene>
<evidence type="ECO:0000313" key="3">
    <source>
        <dbReference type="Proteomes" id="UP000320722"/>
    </source>
</evidence>
<evidence type="ECO:0000256" key="1">
    <source>
        <dbReference type="SAM" id="MobiDB-lite"/>
    </source>
</evidence>
<dbReference type="Proteomes" id="UP000320722">
    <property type="component" value="Chromosome"/>
</dbReference>
<dbReference type="AlphaFoldDB" id="A0A517WA75"/>
<name>A0A517WA75_9PLAN</name>
<proteinExistence type="predicted"/>
<organism evidence="2 3">
    <name type="scientific">Gimesia chilikensis</name>
    <dbReference type="NCBI Taxonomy" id="2605989"/>
    <lineage>
        <taxon>Bacteria</taxon>
        <taxon>Pseudomonadati</taxon>
        <taxon>Planctomycetota</taxon>
        <taxon>Planctomycetia</taxon>
        <taxon>Planctomycetales</taxon>
        <taxon>Planctomycetaceae</taxon>
        <taxon>Gimesia</taxon>
    </lineage>
</organism>
<reference evidence="2 3" key="1">
    <citation type="submission" date="2019-02" db="EMBL/GenBank/DDBJ databases">
        <title>Deep-cultivation of Planctomycetes and their phenomic and genomic characterization uncovers novel biology.</title>
        <authorList>
            <person name="Wiegand S."/>
            <person name="Jogler M."/>
            <person name="Boedeker C."/>
            <person name="Pinto D."/>
            <person name="Vollmers J."/>
            <person name="Rivas-Marin E."/>
            <person name="Kohn T."/>
            <person name="Peeters S.H."/>
            <person name="Heuer A."/>
            <person name="Rast P."/>
            <person name="Oberbeckmann S."/>
            <person name="Bunk B."/>
            <person name="Jeske O."/>
            <person name="Meyerdierks A."/>
            <person name="Storesund J.E."/>
            <person name="Kallscheuer N."/>
            <person name="Luecker S."/>
            <person name="Lage O.M."/>
            <person name="Pohl T."/>
            <person name="Merkel B.J."/>
            <person name="Hornburger P."/>
            <person name="Mueller R.-W."/>
            <person name="Bruemmer F."/>
            <person name="Labrenz M."/>
            <person name="Spormann A.M."/>
            <person name="Op den Camp H."/>
            <person name="Overmann J."/>
            <person name="Amann R."/>
            <person name="Jetten M.S.M."/>
            <person name="Mascher T."/>
            <person name="Medema M.H."/>
            <person name="Devos D.P."/>
            <person name="Kaster A.-K."/>
            <person name="Ovreas L."/>
            <person name="Rohde M."/>
            <person name="Galperin M.Y."/>
            <person name="Jogler C."/>
        </authorList>
    </citation>
    <scope>NUCLEOTIDE SEQUENCE [LARGE SCALE GENOMIC DNA]</scope>
    <source>
        <strain evidence="2 3">V6</strain>
    </source>
</reference>
<sequence length="166" mass="18684">MEAFVVNLFWILCSRVDCLLGVIVLTEDFDFAERRGGVKRKLCCGLRVSLPEFPVSCISNALKVLRNDLKMYETVRTGSDCSGEKLEKSTAIQVHLSNLWSVFQYTHRPPRARSTIATLYGSGSGDQVQSVHWKIENRGAKVWAPETDLKQGAKKMRPSKEDTDAF</sequence>
<evidence type="ECO:0000313" key="2">
    <source>
        <dbReference type="EMBL" id="QDU02141.1"/>
    </source>
</evidence>
<accession>A0A517WA75</accession>